<evidence type="ECO:0000259" key="1">
    <source>
        <dbReference type="Pfam" id="PF03478"/>
    </source>
</evidence>
<dbReference type="EMBL" id="JAMFTS010000003">
    <property type="protein sequence ID" value="KAJ4769986.1"/>
    <property type="molecule type" value="Genomic_DNA"/>
</dbReference>
<dbReference type="Pfam" id="PF03478">
    <property type="entry name" value="Beta-prop_KIB1-4"/>
    <property type="match status" value="1"/>
</dbReference>
<keyword evidence="3" id="KW-1185">Reference proteome</keyword>
<organism evidence="2 3">
    <name type="scientific">Rhynchospora pubera</name>
    <dbReference type="NCBI Taxonomy" id="906938"/>
    <lineage>
        <taxon>Eukaryota</taxon>
        <taxon>Viridiplantae</taxon>
        <taxon>Streptophyta</taxon>
        <taxon>Embryophyta</taxon>
        <taxon>Tracheophyta</taxon>
        <taxon>Spermatophyta</taxon>
        <taxon>Magnoliopsida</taxon>
        <taxon>Liliopsida</taxon>
        <taxon>Poales</taxon>
        <taxon>Cyperaceae</taxon>
        <taxon>Cyperoideae</taxon>
        <taxon>Rhynchosporeae</taxon>
        <taxon>Rhynchospora</taxon>
    </lineage>
</organism>
<evidence type="ECO:0000313" key="3">
    <source>
        <dbReference type="Proteomes" id="UP001140206"/>
    </source>
</evidence>
<dbReference type="AlphaFoldDB" id="A0AAV8DRY1"/>
<comment type="caution">
    <text evidence="2">The sequence shown here is derived from an EMBL/GenBank/DDBJ whole genome shotgun (WGS) entry which is preliminary data.</text>
</comment>
<reference evidence="2" key="1">
    <citation type="submission" date="2022-08" db="EMBL/GenBank/DDBJ databases">
        <authorList>
            <person name="Marques A."/>
        </authorList>
    </citation>
    <scope>NUCLEOTIDE SEQUENCE</scope>
    <source>
        <strain evidence="2">RhyPub2mFocal</strain>
        <tissue evidence="2">Leaves</tissue>
    </source>
</reference>
<sequence length="137" mass="15361">MAGGVICRKGRNLLPHSFGSRPWLFQMHGSKKQTCSFLDPINNSLEERILPKLQGKELLGSYGEWVLFSDEVTRECFFLSIISFSKIYIPSFPESPGFFHGSVSITSPPNTSNCIVILVCSQKTFLLVCSPDRKKVD</sequence>
<dbReference type="PANTHER" id="PTHR40891:SF1">
    <property type="entry name" value="DUF295 DOMAIN-CONTAINING PROTEIN"/>
    <property type="match status" value="1"/>
</dbReference>
<evidence type="ECO:0000313" key="2">
    <source>
        <dbReference type="EMBL" id="KAJ4769986.1"/>
    </source>
</evidence>
<dbReference type="PANTHER" id="PTHR40891">
    <property type="entry name" value="DUF295 DOMAIN-CONTAINING PROTEIN"/>
    <property type="match status" value="1"/>
</dbReference>
<gene>
    <name evidence="2" type="ORF">LUZ62_054243</name>
</gene>
<accession>A0AAV8DRY1</accession>
<dbReference type="InterPro" id="IPR005174">
    <property type="entry name" value="KIB1-4_b-propeller"/>
</dbReference>
<proteinExistence type="predicted"/>
<feature type="domain" description="KIB1-4 beta-propeller" evidence="1">
    <location>
        <begin position="47"/>
        <end position="131"/>
    </location>
</feature>
<name>A0AAV8DRY1_9POAL</name>
<protein>
    <submittedName>
        <fullName evidence="2">F-box protein family-like</fullName>
    </submittedName>
</protein>
<dbReference type="Proteomes" id="UP001140206">
    <property type="component" value="Chromosome 3"/>
</dbReference>